<dbReference type="InterPro" id="IPR024775">
    <property type="entry name" value="DinB-like"/>
</dbReference>
<reference evidence="2" key="1">
    <citation type="submission" date="2015-08" db="EMBL/GenBank/DDBJ databases">
        <authorList>
            <person name="Babu N.S."/>
            <person name="Beckwith C.J."/>
            <person name="Beseler K.G."/>
            <person name="Brison A."/>
            <person name="Carone J.V."/>
            <person name="Caskin T.P."/>
            <person name="Diamond M."/>
            <person name="Durham M.E."/>
            <person name="Foxe J.M."/>
            <person name="Go M."/>
            <person name="Henderson B.A."/>
            <person name="Jones I.B."/>
            <person name="McGettigan J.A."/>
            <person name="Micheletti S.J."/>
            <person name="Nasrallah M.E."/>
            <person name="Ortiz D."/>
            <person name="Piller C.R."/>
            <person name="Privatt S.R."/>
            <person name="Schneider S.L."/>
            <person name="Sharp S."/>
            <person name="Smith T.C."/>
            <person name="Stanton J.D."/>
            <person name="Ullery H.E."/>
            <person name="Wilson R.J."/>
            <person name="Serrano M.G."/>
            <person name="Buck G."/>
            <person name="Lee V."/>
            <person name="Wang Y."/>
            <person name="Carvalho R."/>
            <person name="Voegtly L."/>
            <person name="Shi R."/>
            <person name="Duckworth R."/>
            <person name="Johnson A."/>
            <person name="Loviza R."/>
            <person name="Walstead R."/>
            <person name="Shah Z."/>
            <person name="Kiflezghi M."/>
            <person name="Wade K."/>
            <person name="Ball S.L."/>
            <person name="Bradley K.W."/>
            <person name="Asai D.J."/>
            <person name="Bowman C.A."/>
            <person name="Russell D.A."/>
            <person name="Pope W.H."/>
            <person name="Jacobs-Sera D."/>
            <person name="Hendrix R.W."/>
            <person name="Hatfull G.F."/>
        </authorList>
    </citation>
    <scope>NUCLEOTIDE SEQUENCE</scope>
</reference>
<dbReference type="AlphaFoldDB" id="A0A2P2C9S8"/>
<keyword evidence="2" id="KW-0808">Transferase</keyword>
<name>A0A2P2C9S8_9ZZZZ</name>
<keyword evidence="2" id="KW-0489">Methyltransferase</keyword>
<organism evidence="2">
    <name type="scientific">metagenome</name>
    <dbReference type="NCBI Taxonomy" id="256318"/>
    <lineage>
        <taxon>unclassified sequences</taxon>
        <taxon>metagenomes</taxon>
    </lineage>
</organism>
<gene>
    <name evidence="2" type="ORF">NOCA1160042</name>
</gene>
<accession>A0A2P2C9S8</accession>
<dbReference type="SUPFAM" id="SSF109854">
    <property type="entry name" value="DinB/YfiT-like putative metalloenzymes"/>
    <property type="match status" value="1"/>
</dbReference>
<evidence type="ECO:0000259" key="1">
    <source>
        <dbReference type="Pfam" id="PF12867"/>
    </source>
</evidence>
<dbReference type="GO" id="GO:0008168">
    <property type="term" value="F:methyltransferase activity"/>
    <property type="evidence" value="ECO:0007669"/>
    <property type="project" value="UniProtKB-KW"/>
</dbReference>
<dbReference type="InterPro" id="IPR034660">
    <property type="entry name" value="DinB/YfiT-like"/>
</dbReference>
<dbReference type="Gene3D" id="1.20.120.450">
    <property type="entry name" value="dinb family like domain"/>
    <property type="match status" value="1"/>
</dbReference>
<dbReference type="Pfam" id="PF12867">
    <property type="entry name" value="DinB_2"/>
    <property type="match status" value="1"/>
</dbReference>
<sequence>MAAMSSASDGITPDTKDWTWVLERPCPDCGFDPRAQDLADLPRLVHDTAMAWSDVLARADVRERPAAGVWSPLEYACHVRDVHELFAQRLRLMLDEDQPTFANWDQDATAIEGDYPAQDPAEVAVALIEAAGTVAGIYATVTDETRSRRGTRSNGDEFTVESLGSYHLHDVVHHLHDVGADRS</sequence>
<evidence type="ECO:0000313" key="2">
    <source>
        <dbReference type="EMBL" id="CUR58755.1"/>
    </source>
</evidence>
<dbReference type="GO" id="GO:0032259">
    <property type="term" value="P:methylation"/>
    <property type="evidence" value="ECO:0007669"/>
    <property type="project" value="UniProtKB-KW"/>
</dbReference>
<protein>
    <submittedName>
        <fullName evidence="2">SAM-dependent methyltransferase protein</fullName>
    </submittedName>
</protein>
<feature type="domain" description="DinB-like" evidence="1">
    <location>
        <begin position="55"/>
        <end position="176"/>
    </location>
</feature>
<dbReference type="EMBL" id="CZKB01000008">
    <property type="protein sequence ID" value="CUR58755.1"/>
    <property type="molecule type" value="Genomic_DNA"/>
</dbReference>
<proteinExistence type="predicted"/>